<dbReference type="EMBL" id="JAKIKS010000045">
    <property type="protein sequence ID" value="MCL1125324.1"/>
    <property type="molecule type" value="Genomic_DNA"/>
</dbReference>
<dbReference type="RefSeq" id="WP_248940638.1">
    <property type="nucleotide sequence ID" value="NZ_JAKIKS010000045.1"/>
</dbReference>
<evidence type="ECO:0000313" key="2">
    <source>
        <dbReference type="EMBL" id="MCL1125324.1"/>
    </source>
</evidence>
<dbReference type="GO" id="GO:0032259">
    <property type="term" value="P:methylation"/>
    <property type="evidence" value="ECO:0007669"/>
    <property type="project" value="UniProtKB-KW"/>
</dbReference>
<dbReference type="CDD" id="cd02440">
    <property type="entry name" value="AdoMet_MTases"/>
    <property type="match status" value="1"/>
</dbReference>
<accession>A0ABT0LCC1</accession>
<dbReference type="Gene3D" id="3.40.50.150">
    <property type="entry name" value="Vaccinia Virus protein VP39"/>
    <property type="match status" value="1"/>
</dbReference>
<name>A0ABT0LCC1_9GAMM</name>
<keyword evidence="3" id="KW-1185">Reference proteome</keyword>
<dbReference type="InterPro" id="IPR029063">
    <property type="entry name" value="SAM-dependent_MTases_sf"/>
</dbReference>
<gene>
    <name evidence="2" type="ORF">L2764_12760</name>
</gene>
<dbReference type="InterPro" id="IPR013217">
    <property type="entry name" value="Methyltransf_12"/>
</dbReference>
<evidence type="ECO:0000313" key="3">
    <source>
        <dbReference type="Proteomes" id="UP001203423"/>
    </source>
</evidence>
<proteinExistence type="predicted"/>
<keyword evidence="2" id="KW-0489">Methyltransferase</keyword>
<dbReference type="PIRSF" id="PIRSF011491">
    <property type="entry name" value="Mtase_YbcY_prd"/>
    <property type="match status" value="1"/>
</dbReference>
<dbReference type="Pfam" id="PF08242">
    <property type="entry name" value="Methyltransf_12"/>
    <property type="match status" value="1"/>
</dbReference>
<dbReference type="SUPFAM" id="SSF53335">
    <property type="entry name" value="S-adenosyl-L-methionine-dependent methyltransferases"/>
    <property type="match status" value="1"/>
</dbReference>
<sequence length="219" mass="24463">MEPQDDPAYAGQAVYTRKMLLIYNLWVLGFSNACLWRCPTAFLRAEFHKKVSLNHLDVGVGTGYYLEKCLTHTARRVGLLDVNPVSLSTAAAKIRAFHPEIYKGNVLAPLSLDCDKFDSISMNYLLHCLPGNIVTKSVVFWHLNEYLKEGGVLFGSTILGQGTYPGFFATKLMNFYNSKGIFDNLSDDLTSLETVLNETFTQVKVEMRGCVAIFSAVKK</sequence>
<dbReference type="InterPro" id="IPR016584">
    <property type="entry name" value="MeTrfase_VrtF"/>
</dbReference>
<dbReference type="Proteomes" id="UP001203423">
    <property type="component" value="Unassembled WGS sequence"/>
</dbReference>
<dbReference type="GO" id="GO:0008168">
    <property type="term" value="F:methyltransferase activity"/>
    <property type="evidence" value="ECO:0007669"/>
    <property type="project" value="UniProtKB-KW"/>
</dbReference>
<keyword evidence="2" id="KW-0808">Transferase</keyword>
<comment type="caution">
    <text evidence="2">The sequence shown here is derived from an EMBL/GenBank/DDBJ whole genome shotgun (WGS) entry which is preliminary data.</text>
</comment>
<evidence type="ECO:0000259" key="1">
    <source>
        <dbReference type="Pfam" id="PF08242"/>
    </source>
</evidence>
<reference evidence="2 3" key="1">
    <citation type="submission" date="2022-01" db="EMBL/GenBank/DDBJ databases">
        <title>Whole genome-based taxonomy of the Shewanellaceae.</title>
        <authorList>
            <person name="Martin-Rodriguez A.J."/>
        </authorList>
    </citation>
    <scope>NUCLEOTIDE SEQUENCE [LARGE SCALE GENOMIC DNA]</scope>
    <source>
        <strain evidence="2 3">DSM 17177</strain>
    </source>
</reference>
<organism evidence="2 3">
    <name type="scientific">Shewanella surugensis</name>
    <dbReference type="NCBI Taxonomy" id="212020"/>
    <lineage>
        <taxon>Bacteria</taxon>
        <taxon>Pseudomonadati</taxon>
        <taxon>Pseudomonadota</taxon>
        <taxon>Gammaproteobacteria</taxon>
        <taxon>Alteromonadales</taxon>
        <taxon>Shewanellaceae</taxon>
        <taxon>Shewanella</taxon>
    </lineage>
</organism>
<feature type="domain" description="Methyltransferase type 12" evidence="1">
    <location>
        <begin position="56"/>
        <end position="153"/>
    </location>
</feature>
<protein>
    <submittedName>
        <fullName evidence="2">Methyltransferase domain-containing protein</fullName>
    </submittedName>
</protein>